<dbReference type="EMBL" id="WIWS01000079">
    <property type="protein sequence ID" value="KAF3210600.1"/>
    <property type="molecule type" value="Genomic_DNA"/>
</dbReference>
<feature type="compositionally biased region" description="Basic and acidic residues" evidence="1">
    <location>
        <begin position="350"/>
        <end position="366"/>
    </location>
</feature>
<evidence type="ECO:0000256" key="2">
    <source>
        <dbReference type="SAM" id="SignalP"/>
    </source>
</evidence>
<evidence type="ECO:0000313" key="5">
    <source>
        <dbReference type="EMBL" id="KAF3231066.1"/>
    </source>
</evidence>
<proteinExistence type="predicted"/>
<feature type="chain" id="PRO_5041171382" evidence="2">
    <location>
        <begin position="29"/>
        <end position="366"/>
    </location>
</feature>
<keyword evidence="2" id="KW-0732">Signal</keyword>
<dbReference type="EMBL" id="WIWT01000043">
    <property type="protein sequence ID" value="KAF3209283.1"/>
    <property type="molecule type" value="Genomic_DNA"/>
</dbReference>
<dbReference type="Proteomes" id="UP000472727">
    <property type="component" value="Unassembled WGS sequence"/>
</dbReference>
<organism evidence="5 7">
    <name type="scientific">Orbilia oligospora</name>
    <name type="common">Nematode-trapping fungus</name>
    <name type="synonym">Arthrobotrys oligospora</name>
    <dbReference type="NCBI Taxonomy" id="2813651"/>
    <lineage>
        <taxon>Eukaryota</taxon>
        <taxon>Fungi</taxon>
        <taxon>Dikarya</taxon>
        <taxon>Ascomycota</taxon>
        <taxon>Pezizomycotina</taxon>
        <taxon>Orbiliomycetes</taxon>
        <taxon>Orbiliales</taxon>
        <taxon>Orbiliaceae</taxon>
        <taxon>Orbilia</taxon>
    </lineage>
</organism>
<dbReference type="Proteomes" id="UP000614610">
    <property type="component" value="Unassembled WGS sequence"/>
</dbReference>
<evidence type="ECO:0000313" key="6">
    <source>
        <dbReference type="Proteomes" id="UP000472727"/>
    </source>
</evidence>
<protein>
    <submittedName>
        <fullName evidence="5">Uncharacterized protein</fullName>
    </submittedName>
</protein>
<reference evidence="6 7" key="1">
    <citation type="submission" date="2019-06" db="EMBL/GenBank/DDBJ databases">
        <authorList>
            <person name="Palmer J.M."/>
        </authorList>
    </citation>
    <scope>NUCLEOTIDE SEQUENCE [LARGE SCALE GENOMIC DNA]</scope>
    <source>
        <strain evidence="4 6">TWF106</strain>
        <strain evidence="5 7">TWF191</strain>
        <strain evidence="3">TWF679</strain>
    </source>
</reference>
<evidence type="ECO:0000313" key="4">
    <source>
        <dbReference type="EMBL" id="KAF3210600.1"/>
    </source>
</evidence>
<dbReference type="OrthoDB" id="5305553at2759"/>
<gene>
    <name evidence="4" type="ORF">TWF106_010478</name>
    <name evidence="5" type="ORF">TWF191_007788</name>
    <name evidence="3" type="ORF">TWF679_007432</name>
</gene>
<dbReference type="AlphaFoldDB" id="A0A6G1M802"/>
<feature type="region of interest" description="Disordered" evidence="1">
    <location>
        <begin position="344"/>
        <end position="366"/>
    </location>
</feature>
<sequence>MGFSAGTPAVLNLIILTLVSTILQEAVAKPLGDAHVELSHPGNQTQLFINRTTPAIPAAVYLDEKKMQNKSRIDGFQEKSQTISRKVNNSITLKPDKRAGGFEGPVNIPTGYYLADMIVDCSSPEDLLERTPEEYRQLDSGTRYLQQGYLSNYPRWRFNSIQQAIEYFWQRAAECQECSCAAGEGVPDALEDEDGAVYALRAGTPESKCPDFSVAARCMLIFGCWCKEFLFYKDDPVKGQNTGRLHFGYTKGRYLRGPAGSRLSELGKKMYGAGAIFPMSYTQPREEGEIFEDLPGGQSEKYFVPGTKEPYYLEGPESDTDKLDAFGRPSLNWLQNMQFRSSQFSKRKRAIETDDRATVGDSSRIR</sequence>
<accession>A0A6G1M802</accession>
<dbReference type="Proteomes" id="UP000483672">
    <property type="component" value="Unassembled WGS sequence"/>
</dbReference>
<feature type="signal peptide" evidence="2">
    <location>
        <begin position="1"/>
        <end position="28"/>
    </location>
</feature>
<comment type="caution">
    <text evidence="5">The sequence shown here is derived from an EMBL/GenBank/DDBJ whole genome shotgun (WGS) entry which is preliminary data.</text>
</comment>
<evidence type="ECO:0000313" key="3">
    <source>
        <dbReference type="EMBL" id="KAF3209283.1"/>
    </source>
</evidence>
<dbReference type="EMBL" id="WIPF01000005">
    <property type="protein sequence ID" value="KAF3231066.1"/>
    <property type="molecule type" value="Genomic_DNA"/>
</dbReference>
<evidence type="ECO:0000313" key="7">
    <source>
        <dbReference type="Proteomes" id="UP000483672"/>
    </source>
</evidence>
<name>A0A6G1M802_ORBOL</name>
<evidence type="ECO:0000256" key="1">
    <source>
        <dbReference type="SAM" id="MobiDB-lite"/>
    </source>
</evidence>